<keyword evidence="3" id="KW-0804">Transcription</keyword>
<evidence type="ECO:0000313" key="5">
    <source>
        <dbReference type="EMBL" id="MQA21294.1"/>
    </source>
</evidence>
<gene>
    <name evidence="5" type="ORF">GEV01_17380</name>
</gene>
<dbReference type="RefSeq" id="WP_152806672.1">
    <property type="nucleotide sequence ID" value="NZ_WHUF01000004.1"/>
</dbReference>
<protein>
    <submittedName>
        <fullName evidence="5">Helix-turn-helix domain-containing protein</fullName>
    </submittedName>
</protein>
<dbReference type="Gene3D" id="3.30.450.20">
    <property type="entry name" value="PAS domain"/>
    <property type="match status" value="1"/>
</dbReference>
<dbReference type="Proteomes" id="UP000444318">
    <property type="component" value="Unassembled WGS sequence"/>
</dbReference>
<evidence type="ECO:0000256" key="3">
    <source>
        <dbReference type="ARBA" id="ARBA00023163"/>
    </source>
</evidence>
<dbReference type="InterPro" id="IPR050204">
    <property type="entry name" value="AraC_XylS_family_regulators"/>
</dbReference>
<dbReference type="InterPro" id="IPR013656">
    <property type="entry name" value="PAS_4"/>
</dbReference>
<dbReference type="SUPFAM" id="SSF46689">
    <property type="entry name" value="Homeodomain-like"/>
    <property type="match status" value="2"/>
</dbReference>
<keyword evidence="6" id="KW-1185">Reference proteome</keyword>
<reference evidence="5 6" key="1">
    <citation type="submission" date="2019-10" db="EMBL/GenBank/DDBJ databases">
        <title>Two novel species isolated from a subtropical stream in China.</title>
        <authorList>
            <person name="Lu H."/>
        </authorList>
    </citation>
    <scope>NUCLEOTIDE SEQUENCE [LARGE SCALE GENOMIC DNA]</scope>
    <source>
        <strain evidence="5 6">FT103W</strain>
    </source>
</reference>
<dbReference type="InterPro" id="IPR035965">
    <property type="entry name" value="PAS-like_dom_sf"/>
</dbReference>
<dbReference type="Pfam" id="PF12833">
    <property type="entry name" value="HTH_18"/>
    <property type="match status" value="1"/>
</dbReference>
<evidence type="ECO:0000313" key="6">
    <source>
        <dbReference type="Proteomes" id="UP000444318"/>
    </source>
</evidence>
<evidence type="ECO:0000259" key="4">
    <source>
        <dbReference type="PROSITE" id="PS01124"/>
    </source>
</evidence>
<dbReference type="PANTHER" id="PTHR46796:SF13">
    <property type="entry name" value="HTH-TYPE TRANSCRIPTIONAL ACTIVATOR RHAS"/>
    <property type="match status" value="1"/>
</dbReference>
<dbReference type="SUPFAM" id="SSF55785">
    <property type="entry name" value="PYP-like sensor domain (PAS domain)"/>
    <property type="match status" value="1"/>
</dbReference>
<keyword evidence="2" id="KW-0238">DNA-binding</keyword>
<dbReference type="AlphaFoldDB" id="A0A843SGZ9"/>
<dbReference type="GO" id="GO:0003700">
    <property type="term" value="F:DNA-binding transcription factor activity"/>
    <property type="evidence" value="ECO:0007669"/>
    <property type="project" value="InterPro"/>
</dbReference>
<accession>A0A843SGZ9</accession>
<comment type="caution">
    <text evidence="5">The sequence shown here is derived from an EMBL/GenBank/DDBJ whole genome shotgun (WGS) entry which is preliminary data.</text>
</comment>
<proteinExistence type="predicted"/>
<evidence type="ECO:0000256" key="1">
    <source>
        <dbReference type="ARBA" id="ARBA00023015"/>
    </source>
</evidence>
<dbReference type="InterPro" id="IPR018062">
    <property type="entry name" value="HTH_AraC-typ_CS"/>
</dbReference>
<organism evidence="5 6">
    <name type="scientific">Rugamonas rivuli</name>
    <dbReference type="NCBI Taxonomy" id="2743358"/>
    <lineage>
        <taxon>Bacteria</taxon>
        <taxon>Pseudomonadati</taxon>
        <taxon>Pseudomonadota</taxon>
        <taxon>Betaproteobacteria</taxon>
        <taxon>Burkholderiales</taxon>
        <taxon>Oxalobacteraceae</taxon>
        <taxon>Telluria group</taxon>
        <taxon>Rugamonas</taxon>
    </lineage>
</organism>
<dbReference type="Gene3D" id="1.10.10.60">
    <property type="entry name" value="Homeodomain-like"/>
    <property type="match status" value="2"/>
</dbReference>
<dbReference type="SMART" id="SM00342">
    <property type="entry name" value="HTH_ARAC"/>
    <property type="match status" value="1"/>
</dbReference>
<dbReference type="PROSITE" id="PS01124">
    <property type="entry name" value="HTH_ARAC_FAMILY_2"/>
    <property type="match status" value="1"/>
</dbReference>
<evidence type="ECO:0000256" key="2">
    <source>
        <dbReference type="ARBA" id="ARBA00023125"/>
    </source>
</evidence>
<feature type="domain" description="HTH araC/xylS-type" evidence="4">
    <location>
        <begin position="175"/>
        <end position="272"/>
    </location>
</feature>
<dbReference type="Pfam" id="PF08448">
    <property type="entry name" value="PAS_4"/>
    <property type="match status" value="1"/>
</dbReference>
<dbReference type="PROSITE" id="PS00041">
    <property type="entry name" value="HTH_ARAC_FAMILY_1"/>
    <property type="match status" value="1"/>
</dbReference>
<name>A0A843SGZ9_9BURK</name>
<sequence length="281" mass="30969">MLDDEICTMTIKQETPPPAAGTIAFMHREPPHDDARRALGAGIADPFFSEALFDALPDVVFFVKDVECRYVVVNQTLVQRCGQRHKAALIGRTPAEVFARPFGQTYLAQDMAVLAGGSNIEDQLELHLYPNRDPGWCLTRKTALRDAHGRIVGLTGVSRDLAMADKKNPAYRKVAAAVNLIHQEYGQTLQLAQLARTANMSVAQIERYFLRIFHLTPRQMIIQTRVEAASRLLKGSSSVAEIAQACGYGDHSAFTRQFKATTGVTPTQYRQLAVATPGKTS</sequence>
<keyword evidence="1" id="KW-0805">Transcription regulation</keyword>
<dbReference type="InterPro" id="IPR009057">
    <property type="entry name" value="Homeodomain-like_sf"/>
</dbReference>
<dbReference type="InterPro" id="IPR020449">
    <property type="entry name" value="Tscrpt_reg_AraC-type_HTH"/>
</dbReference>
<dbReference type="GO" id="GO:0043565">
    <property type="term" value="F:sequence-specific DNA binding"/>
    <property type="evidence" value="ECO:0007669"/>
    <property type="project" value="InterPro"/>
</dbReference>
<dbReference type="PANTHER" id="PTHR46796">
    <property type="entry name" value="HTH-TYPE TRANSCRIPTIONAL ACTIVATOR RHAS-RELATED"/>
    <property type="match status" value="1"/>
</dbReference>
<dbReference type="PRINTS" id="PR00032">
    <property type="entry name" value="HTHARAC"/>
</dbReference>
<dbReference type="EMBL" id="WHUF01000004">
    <property type="protein sequence ID" value="MQA21294.1"/>
    <property type="molecule type" value="Genomic_DNA"/>
</dbReference>
<dbReference type="InterPro" id="IPR018060">
    <property type="entry name" value="HTH_AraC"/>
</dbReference>